<protein>
    <submittedName>
        <fullName evidence="1">Uncharacterized protein</fullName>
    </submittedName>
</protein>
<proteinExistence type="predicted"/>
<organism evidence="1">
    <name type="scientific">Acinetobacter baumannii WM99c</name>
    <dbReference type="NCBI Taxonomy" id="945555"/>
    <lineage>
        <taxon>Bacteria</taxon>
        <taxon>Pseudomonadati</taxon>
        <taxon>Pseudomonadota</taxon>
        <taxon>Gammaproteobacteria</taxon>
        <taxon>Moraxellales</taxon>
        <taxon>Moraxellaceae</taxon>
        <taxon>Acinetobacter</taxon>
        <taxon>Acinetobacter calcoaceticus/baumannii complex</taxon>
    </lineage>
</organism>
<sequence length="97" mass="11015">MPRGLQSSERLLYFCQMGFGLRFSPRRDLLDGGRGLYRVSGLHCKEKFLFLWWKLARLGYVSPNSLQDFLGKILWGGLGGRSLTLVVSAVRKGHTKI</sequence>
<accession>A0A385F1C0</accession>
<gene>
    <name evidence="1" type="ORF">BSF95_05082</name>
</gene>
<name>A0A385F1C0_ACIBA</name>
<geneLocation type="plasmid" evidence="1">
    <name>pWM99c-2</name>
</geneLocation>
<keyword evidence="1" id="KW-0614">Plasmid</keyword>
<evidence type="ECO:0000313" key="1">
    <source>
        <dbReference type="EMBL" id="AXQ92281.1"/>
    </source>
</evidence>
<dbReference type="EMBL" id="CP031744">
    <property type="protein sequence ID" value="AXQ92281.1"/>
    <property type="molecule type" value="Genomic_DNA"/>
</dbReference>
<reference evidence="1" key="1">
    <citation type="submission" date="2018-08" db="EMBL/GenBank/DDBJ databases">
        <title>Complete genome sequence of Acinetobacter baumannii strain WM99c.</title>
        <authorList>
            <person name="Nigro S.J."/>
            <person name="Wick R.R."/>
            <person name="Holt K.E."/>
            <person name="Hall R.M."/>
        </authorList>
    </citation>
    <scope>NUCLEOTIDE SEQUENCE</scope>
    <source>
        <strain evidence="1">WM99c</strain>
        <plasmid evidence="1">pWM99c-2</plasmid>
    </source>
</reference>
<dbReference type="AlphaFoldDB" id="A0A385F1C0"/>